<reference evidence="3" key="1">
    <citation type="journal article" date="2020" name="Stud. Mycol.">
        <title>101 Dothideomycetes genomes: a test case for predicting lifestyles and emergence of pathogens.</title>
        <authorList>
            <person name="Haridas S."/>
            <person name="Albert R."/>
            <person name="Binder M."/>
            <person name="Bloem J."/>
            <person name="Labutti K."/>
            <person name="Salamov A."/>
            <person name="Andreopoulos B."/>
            <person name="Baker S."/>
            <person name="Barry K."/>
            <person name="Bills G."/>
            <person name="Bluhm B."/>
            <person name="Cannon C."/>
            <person name="Castanera R."/>
            <person name="Culley D."/>
            <person name="Daum C."/>
            <person name="Ezra D."/>
            <person name="Gonzalez J."/>
            <person name="Henrissat B."/>
            <person name="Kuo A."/>
            <person name="Liang C."/>
            <person name="Lipzen A."/>
            <person name="Lutzoni F."/>
            <person name="Magnuson J."/>
            <person name="Mondo S."/>
            <person name="Nolan M."/>
            <person name="Ohm R."/>
            <person name="Pangilinan J."/>
            <person name="Park H.-J."/>
            <person name="Ramirez L."/>
            <person name="Alfaro M."/>
            <person name="Sun H."/>
            <person name="Tritt A."/>
            <person name="Yoshinaga Y."/>
            <person name="Zwiers L.-H."/>
            <person name="Turgeon B."/>
            <person name="Goodwin S."/>
            <person name="Spatafora J."/>
            <person name="Crous P."/>
            <person name="Grigoriev I."/>
        </authorList>
    </citation>
    <scope>NUCLEOTIDE SEQUENCE</scope>
    <source>
        <strain evidence="3">CBS 161.51</strain>
    </source>
</reference>
<feature type="region of interest" description="Disordered" evidence="2">
    <location>
        <begin position="809"/>
        <end position="837"/>
    </location>
</feature>
<dbReference type="EMBL" id="ML976055">
    <property type="protein sequence ID" value="KAF1940977.1"/>
    <property type="molecule type" value="Genomic_DNA"/>
</dbReference>
<feature type="compositionally biased region" description="Basic and acidic residues" evidence="2">
    <location>
        <begin position="692"/>
        <end position="703"/>
    </location>
</feature>
<feature type="compositionally biased region" description="Polar residues" evidence="2">
    <location>
        <begin position="648"/>
        <end position="662"/>
    </location>
</feature>
<evidence type="ECO:0000313" key="3">
    <source>
        <dbReference type="EMBL" id="KAF1940977.1"/>
    </source>
</evidence>
<feature type="coiled-coil region" evidence="1">
    <location>
        <begin position="181"/>
        <end position="228"/>
    </location>
</feature>
<dbReference type="Proteomes" id="UP000800038">
    <property type="component" value="Unassembled WGS sequence"/>
</dbReference>
<dbReference type="AlphaFoldDB" id="A0A6A5SV53"/>
<feature type="compositionally biased region" description="Polar residues" evidence="2">
    <location>
        <begin position="573"/>
        <end position="608"/>
    </location>
</feature>
<feature type="compositionally biased region" description="Polar residues" evidence="2">
    <location>
        <begin position="739"/>
        <end position="776"/>
    </location>
</feature>
<evidence type="ECO:0000256" key="1">
    <source>
        <dbReference type="SAM" id="Coils"/>
    </source>
</evidence>
<protein>
    <submittedName>
        <fullName evidence="3">Uncharacterized protein</fullName>
    </submittedName>
</protein>
<feature type="region of interest" description="Disordered" evidence="2">
    <location>
        <begin position="309"/>
        <end position="444"/>
    </location>
</feature>
<proteinExistence type="predicted"/>
<feature type="compositionally biased region" description="Polar residues" evidence="2">
    <location>
        <begin position="623"/>
        <end position="637"/>
    </location>
</feature>
<evidence type="ECO:0000313" key="4">
    <source>
        <dbReference type="Proteomes" id="UP000800038"/>
    </source>
</evidence>
<accession>A0A6A5SV53</accession>
<feature type="compositionally biased region" description="Basic and acidic residues" evidence="2">
    <location>
        <begin position="517"/>
        <end position="557"/>
    </location>
</feature>
<feature type="region of interest" description="Disordered" evidence="2">
    <location>
        <begin position="517"/>
        <end position="795"/>
    </location>
</feature>
<feature type="compositionally biased region" description="Basic and acidic residues" evidence="2">
    <location>
        <begin position="356"/>
        <end position="368"/>
    </location>
</feature>
<feature type="compositionally biased region" description="Polar residues" evidence="2">
    <location>
        <begin position="809"/>
        <end position="828"/>
    </location>
</feature>
<gene>
    <name evidence="3" type="ORF">EJ02DRAFT_349017</name>
</gene>
<name>A0A6A5SV53_9PLEO</name>
<dbReference type="OrthoDB" id="5410764at2759"/>
<sequence>MGPGSEKVLTEHDVAPLNFIYACSICCASFADVYDGYNETVQGLSDGINPKQRLVTRLFLATCCHVFCSTHLEGGGAPFHPAGQRPKAPCPVCIKEKGDSEQRELYSIRGFNKDEYDPQIPPSWFTAPPIRLDGSGKEMEALRFQYIALIRYCQNTHATRKPLQNALAEIEKKLASMQDLASSEYAKVLNLQQENEQLRAKEEHFQAMKAEVERLQRLEHEVEHSRRLNVNPRDLETFTTNKEAIRHYLKLFPMVLDQNAKLQKRLAQLGFAMALEPIPNFKEIDPHAFDSDEAYSADHLGDSGAFLRKTASSHTAGRSAHTSGRPGTASSSPFIQRPMKRQRLNSPLPGNMQIEHPPRDMQVDHPPSRDAMPPPPKPMSRMTSVRKMFPTLRKKFSHGRSTPVVEDISEGNGDVQMHDNGQWQSINDSRHSPHSGFRSETPYMSGALPVERSSQVSIPRESQLLSSMGVQDERPGFTFRASSPVKINKHANVHQPVQLHTEPSYIRLMDGLSRDNGVELGLKDPRESMTRDYHNEGGNRQVEHTSQNRREPEELGNQKRWGLGHPYLHQPLHGSSPSVNVRQDPQNPSHTNGYTNRILNQPTFSPTTPALRRHQQPGHQIESVVSPSFRSSQNQAPIYSRPGLAEPQDSSNRSGVYLSQRSKMSDPQAGWREPRSLNRLSFFDSPVNSKNEPIEYNRGRRVLEQPPPSDHYQSRHLDSRGFIIRPETGGSPYVGDSAYGTSQNQPSYSRQAPTYSQSPIPSSTFNRSSYNRTGQPPSVVPSIISGRSPVRTQPQWQNLQRMGVRSSRNNFSSIAGNTLASPSRNLFSSAGRRSVRR</sequence>
<keyword evidence="1" id="KW-0175">Coiled coil</keyword>
<feature type="compositionally biased region" description="Polar residues" evidence="2">
    <location>
        <begin position="310"/>
        <end position="322"/>
    </location>
</feature>
<keyword evidence="4" id="KW-1185">Reference proteome</keyword>
<organism evidence="3 4">
    <name type="scientific">Clathrospora elynae</name>
    <dbReference type="NCBI Taxonomy" id="706981"/>
    <lineage>
        <taxon>Eukaryota</taxon>
        <taxon>Fungi</taxon>
        <taxon>Dikarya</taxon>
        <taxon>Ascomycota</taxon>
        <taxon>Pezizomycotina</taxon>
        <taxon>Dothideomycetes</taxon>
        <taxon>Pleosporomycetidae</taxon>
        <taxon>Pleosporales</taxon>
        <taxon>Diademaceae</taxon>
        <taxon>Clathrospora</taxon>
    </lineage>
</organism>
<evidence type="ECO:0000256" key="2">
    <source>
        <dbReference type="SAM" id="MobiDB-lite"/>
    </source>
</evidence>